<feature type="region of interest" description="Disordered" evidence="1">
    <location>
        <begin position="694"/>
        <end position="725"/>
    </location>
</feature>
<feature type="compositionally biased region" description="Low complexity" evidence="1">
    <location>
        <begin position="752"/>
        <end position="764"/>
    </location>
</feature>
<keyword evidence="2" id="KW-0812">Transmembrane</keyword>
<dbReference type="OrthoDB" id="447516at2759"/>
<feature type="region of interest" description="Disordered" evidence="1">
    <location>
        <begin position="489"/>
        <end position="509"/>
    </location>
</feature>
<keyword evidence="6" id="KW-1185">Reference proteome</keyword>
<keyword evidence="2" id="KW-0472">Membrane</keyword>
<feature type="domain" description="Schizont-infected cell agglutination extracellular alpha" evidence="4">
    <location>
        <begin position="226"/>
        <end position="406"/>
    </location>
</feature>
<accession>A0A1B1E6H7</accession>
<organism evidence="5 6">
    <name type="scientific">Plasmodium coatneyi</name>
    <dbReference type="NCBI Taxonomy" id="208452"/>
    <lineage>
        <taxon>Eukaryota</taxon>
        <taxon>Sar</taxon>
        <taxon>Alveolata</taxon>
        <taxon>Apicomplexa</taxon>
        <taxon>Aconoidasida</taxon>
        <taxon>Haemosporida</taxon>
        <taxon>Plasmodiidae</taxon>
        <taxon>Plasmodium</taxon>
    </lineage>
</organism>
<sequence>MAQLLNKIRIWIERMLGEMMKEDTEGTGKSLCEGMEQGGNGMTEGQREVCAFIVRNLLKIKELSGGQCESGNADKEMEEYVYCAVINMWIYEYRQVHCETENVITNAFGAMEKVKGGFGARTQCEECAYKIMEHMNMGHMDMLGVIRAAMEVKEKIMALIKKKPEKPCPKQKNALSALVPSSDSDMGTTAHPQQQQHQQTGEGVAKPVTVPVTTTSTTTRPYQFLTKLLERWIIARGMNDVEDFGKLIWQDLRIAFDDMMNNVLEDANDEKTMCARVGPDGKQMLNRDNDSKELCKMLMKISMWIDGWEQKFNSKKRWHWVPREREKKAKERRLQNYLRCLIGKVTMVGMFKTHCKLGKVAPVIKSNMDEKRKEGKIKNRSGICDEIDNASLGVGGKLIWEELDKWINGYTRQANKAKGFREVEAGKSPLHTIKGQGKRGCLTGKEKKERSETFEELGIVVTSGEKDNIAEDTVNWKKSAIGDMLKKVKQKEDQRRKKMGCPDTNPSGFEEGEELTISEWFTHFFNEPTNDPDEKFDWDKYDGYKSVCETNSLGDGKFDPSKHGEFCKIMLKNVMMVTNKKNVYNPMDQNPACRGKHIPLCDLLKVWMYYMSTVCAPKEVADYVFTAVEALSQEWGKEDYVKCEYKGVVDLYRGNTDMLYEVHKLLQNIINSNMLGALSKRKWCDESTRQYQTNLMESSTRARSDKGENNSIVSHNSEGTGMEDTIKKIKVRMEEEEEELKGVMEVVEEVVHQQQQQQSQAVQPQGPPPPVPRAEEERGDGKYKVQTVQEPQPPQQRELQPQAPSAPATPSAPLPAPAVPGVGADGPGGGPPAAPDDSPVDQVGNPAGPRVPGGLGAGSPEDPSNQQTGPKLTSPSTKNTEDLGKTEVAVGPASITTTMDSGKVTRTKDGPGRGGGEATPLPIPVALSNKVDLLTPYLPTIPVAIAISVISYLLWKYFAVLGKSRKRHRRAHQVPGLPSSEEQLLDHVEQADGPHEYTLVKKRKQPRSVPTGIKSSKGCIGRRMIIDIHLEVLDECQKGDTKLVQEDFFEILVQEFMGSEFIKEDFVPKEEHVPYADSGFREEDFLPKGQIFIVDIPKEDVPNEQVPCSDFGF</sequence>
<evidence type="ECO:0000256" key="2">
    <source>
        <dbReference type="SAM" id="Phobius"/>
    </source>
</evidence>
<dbReference type="KEGG" id="pcot:PCOAH_00051270"/>
<dbReference type="Proteomes" id="UP000092716">
    <property type="component" value="Chromosome 13"/>
</dbReference>
<gene>
    <name evidence="5" type="ORF">PCOAH_00051270</name>
</gene>
<protein>
    <submittedName>
        <fullName evidence="5">SICA antigen</fullName>
    </submittedName>
</protein>
<feature type="domain" description="Schizont-infected cell agglutination extracellular alpha" evidence="4">
    <location>
        <begin position="12"/>
        <end position="139"/>
    </location>
</feature>
<evidence type="ECO:0000259" key="3">
    <source>
        <dbReference type="Pfam" id="PF12879"/>
    </source>
</evidence>
<evidence type="ECO:0000313" key="6">
    <source>
        <dbReference type="Proteomes" id="UP000092716"/>
    </source>
</evidence>
<feature type="compositionally biased region" description="Polar residues" evidence="1">
    <location>
        <begin position="862"/>
        <end position="878"/>
    </location>
</feature>
<dbReference type="EMBL" id="CP016251">
    <property type="protein sequence ID" value="ANQ10583.1"/>
    <property type="molecule type" value="Genomic_DNA"/>
</dbReference>
<dbReference type="Pfam" id="PF12879">
    <property type="entry name" value="SICA_C"/>
    <property type="match status" value="1"/>
</dbReference>
<reference evidence="6" key="1">
    <citation type="submission" date="2016-06" db="EMBL/GenBank/DDBJ databases">
        <title>First high quality genome sequence of Plasmodium coatneyi using continuous long reads from single molecule, real-time sequencing.</title>
        <authorList>
            <person name="Chien J.-T."/>
            <person name="Pakala S.B."/>
            <person name="Geraldo J.A."/>
            <person name="Lapp S.A."/>
            <person name="Barnwell J.W."/>
            <person name="Kissinger J.C."/>
            <person name="Galinski M.R."/>
            <person name="Humphrey J.C."/>
        </authorList>
    </citation>
    <scope>NUCLEOTIDE SEQUENCE [LARGE SCALE GENOMIC DNA]</scope>
    <source>
        <strain evidence="6">Hackeri</strain>
    </source>
</reference>
<feature type="domain" description="Schizont-infected cell agglutination C-terminal" evidence="3">
    <location>
        <begin position="956"/>
        <end position="1072"/>
    </location>
</feature>
<dbReference type="VEuPathDB" id="PlasmoDB:PCOAH_00051270"/>
<evidence type="ECO:0000259" key="4">
    <source>
        <dbReference type="Pfam" id="PF12887"/>
    </source>
</evidence>
<feature type="transmembrane region" description="Helical" evidence="2">
    <location>
        <begin position="937"/>
        <end position="960"/>
    </location>
</feature>
<feature type="region of interest" description="Disordered" evidence="1">
    <location>
        <begin position="179"/>
        <end position="204"/>
    </location>
</feature>
<dbReference type="RefSeq" id="XP_019917278.1">
    <property type="nucleotide sequence ID" value="XM_020061909.1"/>
</dbReference>
<dbReference type="Pfam" id="PF12887">
    <property type="entry name" value="SICA_alpha"/>
    <property type="match status" value="2"/>
</dbReference>
<feature type="compositionally biased region" description="Polar residues" evidence="1">
    <location>
        <begin position="179"/>
        <end position="192"/>
    </location>
</feature>
<proteinExistence type="predicted"/>
<dbReference type="GeneID" id="30911861"/>
<name>A0A1B1E6H7_9APIC</name>
<dbReference type="InterPro" id="IPR024288">
    <property type="entry name" value="SICA_C"/>
</dbReference>
<feature type="compositionally biased region" description="Low complexity" evidence="1">
    <location>
        <begin position="786"/>
        <end position="809"/>
    </location>
</feature>
<evidence type="ECO:0000256" key="1">
    <source>
        <dbReference type="SAM" id="MobiDB-lite"/>
    </source>
</evidence>
<feature type="compositionally biased region" description="Basic and acidic residues" evidence="1">
    <location>
        <begin position="773"/>
        <end position="783"/>
    </location>
</feature>
<dbReference type="AlphaFoldDB" id="A0A1B1E6H7"/>
<feature type="region of interest" description="Disordered" evidence="1">
    <location>
        <begin position="750"/>
        <end position="921"/>
    </location>
</feature>
<keyword evidence="2" id="KW-1133">Transmembrane helix</keyword>
<dbReference type="InterPro" id="IPR024290">
    <property type="entry name" value="SICA_extracell_a"/>
</dbReference>
<evidence type="ECO:0000313" key="5">
    <source>
        <dbReference type="EMBL" id="ANQ10583.1"/>
    </source>
</evidence>
<feature type="compositionally biased region" description="Polar residues" evidence="1">
    <location>
        <begin position="709"/>
        <end position="719"/>
    </location>
</feature>